<dbReference type="EMBL" id="CM010725">
    <property type="protein sequence ID" value="RZC84204.1"/>
    <property type="molecule type" value="Genomic_DNA"/>
</dbReference>
<proteinExistence type="predicted"/>
<name>A0A4Y7LFC0_PAPSO</name>
<keyword evidence="3" id="KW-1185">Reference proteome</keyword>
<evidence type="ECO:0000256" key="1">
    <source>
        <dbReference type="SAM" id="MobiDB-lite"/>
    </source>
</evidence>
<dbReference type="Gramene" id="RZC84204">
    <property type="protein sequence ID" value="RZC84204"/>
    <property type="gene ID" value="C5167_046994"/>
</dbReference>
<feature type="region of interest" description="Disordered" evidence="1">
    <location>
        <begin position="21"/>
        <end position="41"/>
    </location>
</feature>
<accession>A0A4Y7LFC0</accession>
<organism evidence="2 3">
    <name type="scientific">Papaver somniferum</name>
    <name type="common">Opium poppy</name>
    <dbReference type="NCBI Taxonomy" id="3469"/>
    <lineage>
        <taxon>Eukaryota</taxon>
        <taxon>Viridiplantae</taxon>
        <taxon>Streptophyta</taxon>
        <taxon>Embryophyta</taxon>
        <taxon>Tracheophyta</taxon>
        <taxon>Spermatophyta</taxon>
        <taxon>Magnoliopsida</taxon>
        <taxon>Ranunculales</taxon>
        <taxon>Papaveraceae</taxon>
        <taxon>Papaveroideae</taxon>
        <taxon>Papaver</taxon>
    </lineage>
</organism>
<dbReference type="STRING" id="3469.A0A4Y7LFC0"/>
<evidence type="ECO:0000313" key="3">
    <source>
        <dbReference type="Proteomes" id="UP000316621"/>
    </source>
</evidence>
<feature type="compositionally biased region" description="Polar residues" evidence="1">
    <location>
        <begin position="21"/>
        <end position="30"/>
    </location>
</feature>
<dbReference type="Proteomes" id="UP000316621">
    <property type="component" value="Chromosome 11"/>
</dbReference>
<gene>
    <name evidence="2" type="ORF">C5167_046994</name>
</gene>
<dbReference type="AlphaFoldDB" id="A0A4Y7LFC0"/>
<evidence type="ECO:0000313" key="2">
    <source>
        <dbReference type="EMBL" id="RZC84204.1"/>
    </source>
</evidence>
<reference evidence="2 3" key="1">
    <citation type="journal article" date="2018" name="Science">
        <title>The opium poppy genome and morphinan production.</title>
        <authorList>
            <person name="Guo L."/>
            <person name="Winzer T."/>
            <person name="Yang X."/>
            <person name="Li Y."/>
            <person name="Ning Z."/>
            <person name="He Z."/>
            <person name="Teodor R."/>
            <person name="Lu Y."/>
            <person name="Bowser T.A."/>
            <person name="Graham I.A."/>
            <person name="Ye K."/>
        </authorList>
    </citation>
    <scope>NUCLEOTIDE SEQUENCE [LARGE SCALE GENOMIC DNA]</scope>
    <source>
        <strain evidence="3">cv. HN1</strain>
        <tissue evidence="2">Leaves</tissue>
    </source>
</reference>
<protein>
    <submittedName>
        <fullName evidence="2">Uncharacterized protein</fullName>
    </submittedName>
</protein>
<sequence>MQLSGDLHKKRLEMIRALMESSQQPENTKMINPKDTMKQGFMHPVGVNHQLRTPTNSEQLVSSLAGSSMLQQLPRF</sequence>